<dbReference type="PRINTS" id="PR00958">
    <property type="entry name" value="HOMSERKINASE"/>
</dbReference>
<keyword evidence="7 12" id="KW-0791">Threonine biosynthesis</keyword>
<keyword evidence="5 12" id="KW-0028">Amino-acid biosynthesis</keyword>
<dbReference type="Gene3D" id="3.30.70.890">
    <property type="entry name" value="GHMP kinase, C-terminal domain"/>
    <property type="match status" value="1"/>
</dbReference>
<keyword evidence="12" id="KW-0963">Cytoplasm</keyword>
<evidence type="ECO:0000256" key="6">
    <source>
        <dbReference type="ARBA" id="ARBA00022679"/>
    </source>
</evidence>
<evidence type="ECO:0000256" key="1">
    <source>
        <dbReference type="ARBA" id="ARBA00005015"/>
    </source>
</evidence>
<evidence type="ECO:0000256" key="12">
    <source>
        <dbReference type="HAMAP-Rule" id="MF_00384"/>
    </source>
</evidence>
<evidence type="ECO:0000256" key="8">
    <source>
        <dbReference type="ARBA" id="ARBA00022741"/>
    </source>
</evidence>
<feature type="domain" description="GHMP kinase N-terminal" evidence="13">
    <location>
        <begin position="78"/>
        <end position="166"/>
    </location>
</feature>
<evidence type="ECO:0000256" key="11">
    <source>
        <dbReference type="ARBA" id="ARBA00049375"/>
    </source>
</evidence>
<dbReference type="InterPro" id="IPR014721">
    <property type="entry name" value="Ribsml_uS5_D2-typ_fold_subgr"/>
</dbReference>
<comment type="catalytic activity">
    <reaction evidence="11 12">
        <text>L-homoserine + ATP = O-phospho-L-homoserine + ADP + H(+)</text>
        <dbReference type="Rhea" id="RHEA:13985"/>
        <dbReference type="ChEBI" id="CHEBI:15378"/>
        <dbReference type="ChEBI" id="CHEBI:30616"/>
        <dbReference type="ChEBI" id="CHEBI:57476"/>
        <dbReference type="ChEBI" id="CHEBI:57590"/>
        <dbReference type="ChEBI" id="CHEBI:456216"/>
        <dbReference type="EC" id="2.7.1.39"/>
    </reaction>
</comment>
<keyword evidence="8 12" id="KW-0547">Nucleotide-binding</keyword>
<comment type="subcellular location">
    <subcellularLocation>
        <location evidence="12">Cytoplasm</location>
    </subcellularLocation>
</comment>
<comment type="function">
    <text evidence="12">Catalyzes the ATP-dependent phosphorylation of L-homoserine to L-homoserine phosphate.</text>
</comment>
<protein>
    <recommendedName>
        <fullName evidence="4 12">Homoserine kinase</fullName>
        <shortName evidence="12">HK</shortName>
        <shortName evidence="12">HSK</shortName>
        <ecNumber evidence="3 12">2.7.1.39</ecNumber>
    </recommendedName>
</protein>
<dbReference type="PROSITE" id="PS00627">
    <property type="entry name" value="GHMP_KINASES_ATP"/>
    <property type="match status" value="1"/>
</dbReference>
<evidence type="ECO:0000256" key="10">
    <source>
        <dbReference type="ARBA" id="ARBA00022840"/>
    </source>
</evidence>
<dbReference type="GO" id="GO:0004413">
    <property type="term" value="F:homoserine kinase activity"/>
    <property type="evidence" value="ECO:0007669"/>
    <property type="project" value="UniProtKB-EC"/>
</dbReference>
<dbReference type="EC" id="2.7.1.39" evidence="3 12"/>
<accession>A0ABU8C2N5</accession>
<organism evidence="15 16">
    <name type="scientific">Rheinheimera muenzenbergensis</name>
    <dbReference type="NCBI Taxonomy" id="1193628"/>
    <lineage>
        <taxon>Bacteria</taxon>
        <taxon>Pseudomonadati</taxon>
        <taxon>Pseudomonadota</taxon>
        <taxon>Gammaproteobacteria</taxon>
        <taxon>Chromatiales</taxon>
        <taxon>Chromatiaceae</taxon>
        <taxon>Rheinheimera</taxon>
    </lineage>
</organism>
<gene>
    <name evidence="12 15" type="primary">thrB</name>
    <name evidence="15" type="ORF">MN202_02610</name>
</gene>
<evidence type="ECO:0000256" key="7">
    <source>
        <dbReference type="ARBA" id="ARBA00022697"/>
    </source>
</evidence>
<keyword evidence="10 12" id="KW-0067">ATP-binding</keyword>
<dbReference type="PANTHER" id="PTHR20861:SF1">
    <property type="entry name" value="HOMOSERINE KINASE"/>
    <property type="match status" value="1"/>
</dbReference>
<dbReference type="InterPro" id="IPR013750">
    <property type="entry name" value="GHMP_kinase_C_dom"/>
</dbReference>
<feature type="domain" description="GHMP kinase C-terminal" evidence="14">
    <location>
        <begin position="247"/>
        <end position="304"/>
    </location>
</feature>
<dbReference type="InterPro" id="IPR006203">
    <property type="entry name" value="GHMP_knse_ATP-bd_CS"/>
</dbReference>
<dbReference type="PIRSF" id="PIRSF000676">
    <property type="entry name" value="Homoser_kin"/>
    <property type="match status" value="1"/>
</dbReference>
<reference evidence="15 16" key="1">
    <citation type="journal article" date="2023" name="Ecotoxicol. Environ. Saf.">
        <title>Mercury remediation potential of mercury-resistant strain Rheinheimera metallidurans sp. nov. isolated from a municipal waste dumping site.</title>
        <authorList>
            <person name="Yadav V."/>
            <person name="Manjhi A."/>
            <person name="Vadakedath N."/>
        </authorList>
    </citation>
    <scope>NUCLEOTIDE SEQUENCE [LARGE SCALE GENOMIC DNA]</scope>
    <source>
        <strain evidence="15 16">E-49</strain>
    </source>
</reference>
<dbReference type="SUPFAM" id="SSF54211">
    <property type="entry name" value="Ribosomal protein S5 domain 2-like"/>
    <property type="match status" value="1"/>
</dbReference>
<dbReference type="Gene3D" id="3.30.230.10">
    <property type="match status" value="1"/>
</dbReference>
<sequence>MTMQQVSDLASLSYLKRYYAPASTGNFSVGFDLLGAAFEPLNGEVFGDVLDIVAESEELSLDIVGRYVHQLPQTSNDNLVLSCFYAFEQKLGRRLPRLSLRLHKNLPVGSGLGSSACSIVVACYAFNEYFGQPLSAHELLQLMAQAEGGVSGSVHYDNVAPSYLGGLQLMLPDSAKLCRALPWFEHWRVVLCYPGTVLSTKAARAVLPQQLSLAQSIAFAGILSRFVSAMYVADETEAVAAIRDLIAEPARMPLIPELAALRAALTEQGVLHLGISGAGPTLFALCSNDAQAQLAAEYLSRHYAKNQDATTQICRLSAQGARAL</sequence>
<dbReference type="Pfam" id="PF08544">
    <property type="entry name" value="GHMP_kinases_C"/>
    <property type="match status" value="1"/>
</dbReference>
<dbReference type="InterPro" id="IPR036554">
    <property type="entry name" value="GHMP_kinase_C_sf"/>
</dbReference>
<evidence type="ECO:0000256" key="3">
    <source>
        <dbReference type="ARBA" id="ARBA00012078"/>
    </source>
</evidence>
<dbReference type="InterPro" id="IPR006204">
    <property type="entry name" value="GHMP_kinase_N_dom"/>
</dbReference>
<dbReference type="Proteomes" id="UP001375382">
    <property type="component" value="Unassembled WGS sequence"/>
</dbReference>
<comment type="similarity">
    <text evidence="2 12">Belongs to the GHMP kinase family. Homoserine kinase subfamily.</text>
</comment>
<evidence type="ECO:0000259" key="13">
    <source>
        <dbReference type="Pfam" id="PF00288"/>
    </source>
</evidence>
<evidence type="ECO:0000313" key="15">
    <source>
        <dbReference type="EMBL" id="MEH8016114.1"/>
    </source>
</evidence>
<comment type="pathway">
    <text evidence="1 12">Amino-acid biosynthesis; L-threonine biosynthesis; L-threonine from L-aspartate: step 4/5.</text>
</comment>
<dbReference type="SUPFAM" id="SSF55060">
    <property type="entry name" value="GHMP Kinase, C-terminal domain"/>
    <property type="match status" value="1"/>
</dbReference>
<dbReference type="NCBIfam" id="TIGR00191">
    <property type="entry name" value="thrB"/>
    <property type="match status" value="1"/>
</dbReference>
<proteinExistence type="inferred from homology"/>
<comment type="caution">
    <text evidence="15">The sequence shown here is derived from an EMBL/GenBank/DDBJ whole genome shotgun (WGS) entry which is preliminary data.</text>
</comment>
<name>A0ABU8C2N5_9GAMM</name>
<dbReference type="NCBIfam" id="NF002288">
    <property type="entry name" value="PRK01212.1-4"/>
    <property type="match status" value="1"/>
</dbReference>
<evidence type="ECO:0000256" key="5">
    <source>
        <dbReference type="ARBA" id="ARBA00022605"/>
    </source>
</evidence>
<dbReference type="Pfam" id="PF00288">
    <property type="entry name" value="GHMP_kinases_N"/>
    <property type="match status" value="1"/>
</dbReference>
<dbReference type="EMBL" id="JALAAR010000002">
    <property type="protein sequence ID" value="MEH8016114.1"/>
    <property type="molecule type" value="Genomic_DNA"/>
</dbReference>
<feature type="binding site" evidence="12">
    <location>
        <begin position="107"/>
        <end position="117"/>
    </location>
    <ligand>
        <name>ATP</name>
        <dbReference type="ChEBI" id="CHEBI:30616"/>
    </ligand>
</feature>
<evidence type="ECO:0000256" key="2">
    <source>
        <dbReference type="ARBA" id="ARBA00007370"/>
    </source>
</evidence>
<evidence type="ECO:0000313" key="16">
    <source>
        <dbReference type="Proteomes" id="UP001375382"/>
    </source>
</evidence>
<dbReference type="HAMAP" id="MF_00384">
    <property type="entry name" value="Homoser_kinase"/>
    <property type="match status" value="1"/>
</dbReference>
<dbReference type="PANTHER" id="PTHR20861">
    <property type="entry name" value="HOMOSERINE/4-DIPHOSPHOCYTIDYL-2-C-METHYL-D-ERYTHRITOL KINASE"/>
    <property type="match status" value="1"/>
</dbReference>
<keyword evidence="16" id="KW-1185">Reference proteome</keyword>
<keyword evidence="9 12" id="KW-0418">Kinase</keyword>
<dbReference type="InterPro" id="IPR020568">
    <property type="entry name" value="Ribosomal_Su5_D2-typ_SF"/>
</dbReference>
<evidence type="ECO:0000256" key="9">
    <source>
        <dbReference type="ARBA" id="ARBA00022777"/>
    </source>
</evidence>
<keyword evidence="6 12" id="KW-0808">Transferase</keyword>
<evidence type="ECO:0000256" key="4">
    <source>
        <dbReference type="ARBA" id="ARBA00017858"/>
    </source>
</evidence>
<dbReference type="InterPro" id="IPR000870">
    <property type="entry name" value="Homoserine_kinase"/>
</dbReference>
<evidence type="ECO:0000259" key="14">
    <source>
        <dbReference type="Pfam" id="PF08544"/>
    </source>
</evidence>